<dbReference type="PANTHER" id="PTHR35889">
    <property type="entry name" value="CYCLOINULO-OLIGOSACCHARIDE FRUCTANOTRANSFERASE-RELATED"/>
    <property type="match status" value="1"/>
</dbReference>
<evidence type="ECO:0000259" key="3">
    <source>
        <dbReference type="Pfam" id="PF07583"/>
    </source>
</evidence>
<dbReference type="RefSeq" id="WP_008694949.1">
    <property type="nucleotide sequence ID" value="NZ_ANOG01000303.1"/>
</dbReference>
<feature type="coiled-coil region" evidence="1">
    <location>
        <begin position="378"/>
        <end position="405"/>
    </location>
</feature>
<evidence type="ECO:0000256" key="2">
    <source>
        <dbReference type="SAM" id="MobiDB-lite"/>
    </source>
</evidence>
<evidence type="ECO:0000259" key="4">
    <source>
        <dbReference type="Pfam" id="PF07635"/>
    </source>
</evidence>
<comment type="caution">
    <text evidence="5">The sequence shown here is derived from an EMBL/GenBank/DDBJ whole genome shotgun (WGS) entry which is preliminary data.</text>
</comment>
<accession>M5RNN6</accession>
<protein>
    <submittedName>
        <fullName evidence="5">Secreted protein containing DUF1549</fullName>
    </submittedName>
</protein>
<dbReference type="Proteomes" id="UP000011991">
    <property type="component" value="Unassembled WGS sequence"/>
</dbReference>
<feature type="compositionally biased region" description="Basic and acidic residues" evidence="2">
    <location>
        <begin position="438"/>
        <end position="447"/>
    </location>
</feature>
<dbReference type="Pfam" id="PF07635">
    <property type="entry name" value="PSCyt1"/>
    <property type="match status" value="1"/>
</dbReference>
<feature type="domain" description="Cytochrome C Planctomycete-type" evidence="4">
    <location>
        <begin position="44"/>
        <end position="100"/>
    </location>
</feature>
<evidence type="ECO:0000313" key="5">
    <source>
        <dbReference type="EMBL" id="EMI20910.1"/>
    </source>
</evidence>
<organism evidence="5 6">
    <name type="scientific">Rhodopirellula maiorica SM1</name>
    <dbReference type="NCBI Taxonomy" id="1265738"/>
    <lineage>
        <taxon>Bacteria</taxon>
        <taxon>Pseudomonadati</taxon>
        <taxon>Planctomycetota</taxon>
        <taxon>Planctomycetia</taxon>
        <taxon>Pirellulales</taxon>
        <taxon>Pirellulaceae</taxon>
        <taxon>Novipirellula</taxon>
    </lineage>
</organism>
<dbReference type="EMBL" id="ANOG01000303">
    <property type="protein sequence ID" value="EMI20910.1"/>
    <property type="molecule type" value="Genomic_DNA"/>
</dbReference>
<gene>
    <name evidence="5" type="ORF">RMSM_02162</name>
</gene>
<keyword evidence="6" id="KW-1185">Reference proteome</keyword>
<dbReference type="PANTHER" id="PTHR35889:SF3">
    <property type="entry name" value="F-BOX DOMAIN-CONTAINING PROTEIN"/>
    <property type="match status" value="1"/>
</dbReference>
<reference evidence="5 6" key="1">
    <citation type="journal article" date="2013" name="Mar. Genomics">
        <title>Expression of sulfatases in Rhodopirellula baltica and the diversity of sulfatases in the genus Rhodopirellula.</title>
        <authorList>
            <person name="Wegner C.E."/>
            <person name="Richter-Heitmann T."/>
            <person name="Klindworth A."/>
            <person name="Klockow C."/>
            <person name="Richter M."/>
            <person name="Achstetter T."/>
            <person name="Glockner F.O."/>
            <person name="Harder J."/>
        </authorList>
    </citation>
    <scope>NUCLEOTIDE SEQUENCE [LARGE SCALE GENOMIC DNA]</scope>
    <source>
        <strain evidence="5 6">SM1</strain>
    </source>
</reference>
<evidence type="ECO:0000313" key="6">
    <source>
        <dbReference type="Proteomes" id="UP000011991"/>
    </source>
</evidence>
<sequence>MIPPRIPTLLLLLSVSPLIAHRVRAADEPVRFSRDVLPILSDRCFHCHGPDEEHREADLRLDQRESAVDEIGAVVPMQPDESELLSRILTDDEDMLMPPPQSHRKPLSQSEIDILRRWIAEGAEWGNHWAFEPPVRPQVPKSAANPIDYFVHNRLEQHGLRPSGEADRRTLIRRVTLDLIGLPPTPAEVDAFLNDESADAYGKLVDRLLQSPHYGERMAWPWLDAARYADTSGYQGDPVRSMWPWRDWVVNALNENMPFDQFTIQQIAGDLLPDRTPEQQLASGFNRNHMHNGEGGRIAEETRVDNVFDRTETTGTVWLGLTLQCARCHDHKFDPTSNLDYFAFTDFFNQTSEEGRIVGGLAVPPAMDYVPVDARRKLDQQQRQVDQLTAQLLAASDEADAAQAAWELPWNEASLDEDSQQWQPLAATESRSTGGPRSRNETICRCM</sequence>
<dbReference type="InterPro" id="IPR011429">
    <property type="entry name" value="Cyt_c_Planctomycete-type"/>
</dbReference>
<dbReference type="InterPro" id="IPR011444">
    <property type="entry name" value="DUF1549"/>
</dbReference>
<keyword evidence="1" id="KW-0175">Coiled coil</keyword>
<feature type="domain" description="DUF1549" evidence="3">
    <location>
        <begin position="146"/>
        <end position="352"/>
    </location>
</feature>
<proteinExistence type="predicted"/>
<evidence type="ECO:0000256" key="1">
    <source>
        <dbReference type="SAM" id="Coils"/>
    </source>
</evidence>
<dbReference type="Pfam" id="PF07583">
    <property type="entry name" value="PSCyt2"/>
    <property type="match status" value="1"/>
</dbReference>
<dbReference type="PATRIC" id="fig|1265738.3.peg.2170"/>
<dbReference type="OrthoDB" id="214103at2"/>
<name>M5RNN6_9BACT</name>
<feature type="region of interest" description="Disordered" evidence="2">
    <location>
        <begin position="417"/>
        <end position="447"/>
    </location>
</feature>
<dbReference type="AlphaFoldDB" id="M5RNN6"/>